<name>A0A0D2KJP3_9CHLO</name>
<keyword evidence="4" id="KW-0238">DNA-binding</keyword>
<dbReference type="GO" id="GO:0003697">
    <property type="term" value="F:single-stranded DNA binding"/>
    <property type="evidence" value="ECO:0007669"/>
    <property type="project" value="TreeGrafter"/>
</dbReference>
<dbReference type="InterPro" id="IPR058766">
    <property type="entry name" value="HHH_XRCC3_RAD51B"/>
</dbReference>
<dbReference type="RefSeq" id="XP_013895083.1">
    <property type="nucleotide sequence ID" value="XM_014039629.1"/>
</dbReference>
<dbReference type="InterPro" id="IPR013632">
    <property type="entry name" value="Rad51_C"/>
</dbReference>
<comment type="subcellular location">
    <subcellularLocation>
        <location evidence="1">Nucleus</location>
    </subcellularLocation>
</comment>
<dbReference type="GO" id="GO:0000400">
    <property type="term" value="F:four-way junction DNA binding"/>
    <property type="evidence" value="ECO:0007669"/>
    <property type="project" value="TreeGrafter"/>
</dbReference>
<organism evidence="8 9">
    <name type="scientific">Monoraphidium neglectum</name>
    <dbReference type="NCBI Taxonomy" id="145388"/>
    <lineage>
        <taxon>Eukaryota</taxon>
        <taxon>Viridiplantae</taxon>
        <taxon>Chlorophyta</taxon>
        <taxon>core chlorophytes</taxon>
        <taxon>Chlorophyceae</taxon>
        <taxon>CS clade</taxon>
        <taxon>Sphaeropleales</taxon>
        <taxon>Selenastraceae</taxon>
        <taxon>Monoraphidium</taxon>
    </lineage>
</organism>
<dbReference type="Pfam" id="PF08423">
    <property type="entry name" value="Rad51"/>
    <property type="match status" value="1"/>
</dbReference>
<evidence type="ECO:0000259" key="7">
    <source>
        <dbReference type="PROSITE" id="PS50162"/>
    </source>
</evidence>
<dbReference type="GO" id="GO:0140664">
    <property type="term" value="F:ATP-dependent DNA damage sensor activity"/>
    <property type="evidence" value="ECO:0007669"/>
    <property type="project" value="InterPro"/>
</dbReference>
<dbReference type="InterPro" id="IPR030548">
    <property type="entry name" value="RAD51B"/>
</dbReference>
<dbReference type="InterPro" id="IPR027417">
    <property type="entry name" value="P-loop_NTPase"/>
</dbReference>
<dbReference type="GeneID" id="25729206"/>
<dbReference type="OrthoDB" id="5957327at2759"/>
<evidence type="ECO:0000256" key="1">
    <source>
        <dbReference type="ARBA" id="ARBA00004123"/>
    </source>
</evidence>
<keyword evidence="3" id="KW-0227">DNA damage</keyword>
<evidence type="ECO:0000256" key="3">
    <source>
        <dbReference type="ARBA" id="ARBA00022763"/>
    </source>
</evidence>
<evidence type="ECO:0000256" key="5">
    <source>
        <dbReference type="ARBA" id="ARBA00023172"/>
    </source>
</evidence>
<accession>A0A0D2KJP3</accession>
<dbReference type="Proteomes" id="UP000054498">
    <property type="component" value="Unassembled WGS sequence"/>
</dbReference>
<evidence type="ECO:0000256" key="4">
    <source>
        <dbReference type="ARBA" id="ARBA00023125"/>
    </source>
</evidence>
<dbReference type="SUPFAM" id="SSF52540">
    <property type="entry name" value="P-loop containing nucleoside triphosphate hydrolases"/>
    <property type="match status" value="1"/>
</dbReference>
<evidence type="ECO:0000256" key="6">
    <source>
        <dbReference type="ARBA" id="ARBA00023242"/>
    </source>
</evidence>
<evidence type="ECO:0000256" key="2">
    <source>
        <dbReference type="ARBA" id="ARBA00007095"/>
    </source>
</evidence>
<dbReference type="InterPro" id="IPR020588">
    <property type="entry name" value="RecA_ATP-bd"/>
</dbReference>
<keyword evidence="9" id="KW-1185">Reference proteome</keyword>
<dbReference type="GO" id="GO:0000724">
    <property type="term" value="P:double-strand break repair via homologous recombination"/>
    <property type="evidence" value="ECO:0007669"/>
    <property type="project" value="InterPro"/>
</dbReference>
<dbReference type="Gene3D" id="3.40.50.300">
    <property type="entry name" value="P-loop containing nucleotide triphosphate hydrolases"/>
    <property type="match status" value="1"/>
</dbReference>
<reference evidence="8 9" key="1">
    <citation type="journal article" date="2013" name="BMC Genomics">
        <title>Reconstruction of the lipid metabolism for the microalga Monoraphidium neglectum from its genome sequence reveals characteristics suitable for biofuel production.</title>
        <authorList>
            <person name="Bogen C."/>
            <person name="Al-Dilaimi A."/>
            <person name="Albersmeier A."/>
            <person name="Wichmann J."/>
            <person name="Grundmann M."/>
            <person name="Rupp O."/>
            <person name="Lauersen K.J."/>
            <person name="Blifernez-Klassen O."/>
            <person name="Kalinowski J."/>
            <person name="Goesmann A."/>
            <person name="Mussgnug J.H."/>
            <person name="Kruse O."/>
        </authorList>
    </citation>
    <scope>NUCLEOTIDE SEQUENCE [LARGE SCALE GENOMIC DNA]</scope>
    <source>
        <strain evidence="8 9">SAG 48.87</strain>
    </source>
</reference>
<dbReference type="PROSITE" id="PS50162">
    <property type="entry name" value="RECA_2"/>
    <property type="match status" value="1"/>
</dbReference>
<gene>
    <name evidence="8" type="ORF">MNEG_11898</name>
</gene>
<dbReference type="PANTHER" id="PTHR46456:SF1">
    <property type="entry name" value="DNA REPAIR PROTEIN RAD51 HOMOLOG 2"/>
    <property type="match status" value="1"/>
</dbReference>
<proteinExistence type="inferred from homology"/>
<dbReference type="KEGG" id="mng:MNEG_11898"/>
<dbReference type="PANTHER" id="PTHR46456">
    <property type="entry name" value="DNA REPAIR PROTEIN RAD51 HOMOLOG 2"/>
    <property type="match status" value="1"/>
</dbReference>
<dbReference type="GO" id="GO:0033063">
    <property type="term" value="C:Rad51B-Rad51C-Rad51D-XRCC2 complex"/>
    <property type="evidence" value="ECO:0007669"/>
    <property type="project" value="InterPro"/>
</dbReference>
<keyword evidence="6" id="KW-0539">Nucleus</keyword>
<sequence>MASVQELPLPPELRTQLLARGLRTARDCLHHTATDLCEILDISYGAAQQLLLDVAAQAAPGYITASQLYGLSLADSATQLRTFLPGLDAALRVGVPAGAITELVGPAGVGKSQMAMGLALSAALPRELGGLAATVMYIALQV</sequence>
<evidence type="ECO:0000313" key="8">
    <source>
        <dbReference type="EMBL" id="KIY96063.1"/>
    </source>
</evidence>
<dbReference type="GO" id="GO:0003690">
    <property type="term" value="F:double-stranded DNA binding"/>
    <property type="evidence" value="ECO:0007669"/>
    <property type="project" value="TreeGrafter"/>
</dbReference>
<dbReference type="AlphaFoldDB" id="A0A0D2KJP3"/>
<dbReference type="STRING" id="145388.A0A0D2KJP3"/>
<keyword evidence="5" id="KW-0233">DNA recombination</keyword>
<dbReference type="Pfam" id="PF26169">
    <property type="entry name" value="HHH_XRCC3_RpoA"/>
    <property type="match status" value="1"/>
</dbReference>
<dbReference type="GO" id="GO:0005524">
    <property type="term" value="F:ATP binding"/>
    <property type="evidence" value="ECO:0007669"/>
    <property type="project" value="InterPro"/>
</dbReference>
<dbReference type="GO" id="GO:0005657">
    <property type="term" value="C:replication fork"/>
    <property type="evidence" value="ECO:0007669"/>
    <property type="project" value="TreeGrafter"/>
</dbReference>
<feature type="domain" description="RecA family profile 1" evidence="7">
    <location>
        <begin position="76"/>
        <end position="142"/>
    </location>
</feature>
<evidence type="ECO:0000313" key="9">
    <source>
        <dbReference type="Proteomes" id="UP000054498"/>
    </source>
</evidence>
<comment type="similarity">
    <text evidence="2">Belongs to the RecA family. RAD51 subfamily.</text>
</comment>
<protein>
    <submittedName>
        <fullName evidence="8">Putative DNA repair protein RAD51</fullName>
    </submittedName>
</protein>
<dbReference type="EMBL" id="KK103177">
    <property type="protein sequence ID" value="KIY96063.1"/>
    <property type="molecule type" value="Genomic_DNA"/>
</dbReference>